<accession>A0AAD8BU11</accession>
<dbReference type="AlphaFoldDB" id="A0AAD8BU11"/>
<evidence type="ECO:0000313" key="2">
    <source>
        <dbReference type="Proteomes" id="UP001233172"/>
    </source>
</evidence>
<keyword evidence="2" id="KW-1185">Reference proteome</keyword>
<evidence type="ECO:0000313" key="1">
    <source>
        <dbReference type="EMBL" id="KAK0060839.1"/>
    </source>
</evidence>
<comment type="caution">
    <text evidence="1">The sequence shown here is derived from an EMBL/GenBank/DDBJ whole genome shotgun (WGS) entry which is preliminary data.</text>
</comment>
<gene>
    <name evidence="1" type="ORF">Bpfe_009708</name>
</gene>
<name>A0AAD8BU11_BIOPF</name>
<dbReference type="Proteomes" id="UP001233172">
    <property type="component" value="Unassembled WGS sequence"/>
</dbReference>
<organism evidence="1 2">
    <name type="scientific">Biomphalaria pfeifferi</name>
    <name type="common">Bloodfluke planorb</name>
    <name type="synonym">Freshwater snail</name>
    <dbReference type="NCBI Taxonomy" id="112525"/>
    <lineage>
        <taxon>Eukaryota</taxon>
        <taxon>Metazoa</taxon>
        <taxon>Spiralia</taxon>
        <taxon>Lophotrochozoa</taxon>
        <taxon>Mollusca</taxon>
        <taxon>Gastropoda</taxon>
        <taxon>Heterobranchia</taxon>
        <taxon>Euthyneura</taxon>
        <taxon>Panpulmonata</taxon>
        <taxon>Hygrophila</taxon>
        <taxon>Lymnaeoidea</taxon>
        <taxon>Planorbidae</taxon>
        <taxon>Biomphalaria</taxon>
    </lineage>
</organism>
<dbReference type="EMBL" id="JASAOG010000033">
    <property type="protein sequence ID" value="KAK0060839.1"/>
    <property type="molecule type" value="Genomic_DNA"/>
</dbReference>
<reference evidence="1" key="2">
    <citation type="submission" date="2023-04" db="EMBL/GenBank/DDBJ databases">
        <authorList>
            <person name="Bu L."/>
            <person name="Lu L."/>
            <person name="Laidemitt M.R."/>
            <person name="Zhang S.M."/>
            <person name="Mutuku M."/>
            <person name="Mkoji G."/>
            <person name="Steinauer M."/>
            <person name="Loker E.S."/>
        </authorList>
    </citation>
    <scope>NUCLEOTIDE SEQUENCE</scope>
    <source>
        <strain evidence="1">KasaAsao</strain>
        <tissue evidence="1">Whole Snail</tissue>
    </source>
</reference>
<reference evidence="1" key="1">
    <citation type="journal article" date="2023" name="PLoS Negl. Trop. Dis.">
        <title>A genome sequence for Biomphalaria pfeifferi, the major vector snail for the human-infecting parasite Schistosoma mansoni.</title>
        <authorList>
            <person name="Bu L."/>
            <person name="Lu L."/>
            <person name="Laidemitt M.R."/>
            <person name="Zhang S.M."/>
            <person name="Mutuku M."/>
            <person name="Mkoji G."/>
            <person name="Steinauer M."/>
            <person name="Loker E.S."/>
        </authorList>
    </citation>
    <scope>NUCLEOTIDE SEQUENCE</scope>
    <source>
        <strain evidence="1">KasaAsao</strain>
    </source>
</reference>
<sequence>SSSTNPKHFVMEEKGGSYSCDLSSNTLSRHYWTLTRSAGEKVAMSMAITHGSLACIGHSTACNLSI</sequence>
<protein>
    <submittedName>
        <fullName evidence="1">Uncharacterized protein</fullName>
    </submittedName>
</protein>
<feature type="non-terminal residue" evidence="1">
    <location>
        <position position="1"/>
    </location>
</feature>
<proteinExistence type="predicted"/>